<feature type="transmembrane region" description="Helical" evidence="6">
    <location>
        <begin position="404"/>
        <end position="425"/>
    </location>
</feature>
<organism evidence="7 8">
    <name type="scientific">Aaosphaeria arxii CBS 175.79</name>
    <dbReference type="NCBI Taxonomy" id="1450172"/>
    <lineage>
        <taxon>Eukaryota</taxon>
        <taxon>Fungi</taxon>
        <taxon>Dikarya</taxon>
        <taxon>Ascomycota</taxon>
        <taxon>Pezizomycotina</taxon>
        <taxon>Dothideomycetes</taxon>
        <taxon>Pleosporomycetidae</taxon>
        <taxon>Pleosporales</taxon>
        <taxon>Pleosporales incertae sedis</taxon>
        <taxon>Aaosphaeria</taxon>
    </lineage>
</organism>
<feature type="transmembrane region" description="Helical" evidence="6">
    <location>
        <begin position="95"/>
        <end position="114"/>
    </location>
</feature>
<dbReference type="InterPro" id="IPR011701">
    <property type="entry name" value="MFS"/>
</dbReference>
<feature type="transmembrane region" description="Helical" evidence="6">
    <location>
        <begin position="375"/>
        <end position="397"/>
    </location>
</feature>
<feature type="compositionally biased region" description="Basic and acidic residues" evidence="5">
    <location>
        <begin position="28"/>
        <end position="39"/>
    </location>
</feature>
<dbReference type="GO" id="GO:0005886">
    <property type="term" value="C:plasma membrane"/>
    <property type="evidence" value="ECO:0007669"/>
    <property type="project" value="TreeGrafter"/>
</dbReference>
<feature type="transmembrane region" description="Helical" evidence="6">
    <location>
        <begin position="338"/>
        <end position="355"/>
    </location>
</feature>
<dbReference type="GeneID" id="54282869"/>
<evidence type="ECO:0000256" key="1">
    <source>
        <dbReference type="ARBA" id="ARBA00004141"/>
    </source>
</evidence>
<keyword evidence="2 6" id="KW-0812">Transmembrane</keyword>
<dbReference type="PANTHER" id="PTHR23501:SF107">
    <property type="entry name" value="TRANSPORTER, PUTATIVE (AFU_ORTHOLOGUE AFUA_7G04730)-RELATED"/>
    <property type="match status" value="1"/>
</dbReference>
<evidence type="ECO:0000256" key="6">
    <source>
        <dbReference type="SAM" id="Phobius"/>
    </source>
</evidence>
<feature type="transmembrane region" description="Helical" evidence="6">
    <location>
        <begin position="126"/>
        <end position="143"/>
    </location>
</feature>
<keyword evidence="8" id="KW-1185">Reference proteome</keyword>
<feature type="transmembrane region" description="Helical" evidence="6">
    <location>
        <begin position="57"/>
        <end position="75"/>
    </location>
</feature>
<keyword evidence="3 6" id="KW-1133">Transmembrane helix</keyword>
<protein>
    <submittedName>
        <fullName evidence="7">MFS general substrate transporter</fullName>
    </submittedName>
</protein>
<dbReference type="SUPFAM" id="SSF103473">
    <property type="entry name" value="MFS general substrate transporter"/>
    <property type="match status" value="1"/>
</dbReference>
<dbReference type="InterPro" id="IPR036259">
    <property type="entry name" value="MFS_trans_sf"/>
</dbReference>
<dbReference type="AlphaFoldDB" id="A0A6A5XAN1"/>
<feature type="transmembrane region" description="Helical" evidence="6">
    <location>
        <begin position="300"/>
        <end position="318"/>
    </location>
</feature>
<feature type="region of interest" description="Disordered" evidence="5">
    <location>
        <begin position="1"/>
        <end position="39"/>
    </location>
</feature>
<gene>
    <name evidence="7" type="ORF">BU24DRAFT_400834</name>
</gene>
<proteinExistence type="predicted"/>
<feature type="transmembrane region" description="Helical" evidence="6">
    <location>
        <begin position="214"/>
        <end position="235"/>
    </location>
</feature>
<comment type="subcellular location">
    <subcellularLocation>
        <location evidence="1">Membrane</location>
        <topology evidence="1">Multi-pass membrane protein</topology>
    </subcellularLocation>
</comment>
<dbReference type="Gene3D" id="1.20.1250.20">
    <property type="entry name" value="MFS general substrate transporter like domains"/>
    <property type="match status" value="2"/>
</dbReference>
<feature type="transmembrane region" description="Helical" evidence="6">
    <location>
        <begin position="155"/>
        <end position="172"/>
    </location>
</feature>
<feature type="transmembrane region" description="Helical" evidence="6">
    <location>
        <begin position="465"/>
        <end position="490"/>
    </location>
</feature>
<dbReference type="Proteomes" id="UP000799778">
    <property type="component" value="Unassembled WGS sequence"/>
</dbReference>
<dbReference type="Pfam" id="PF07690">
    <property type="entry name" value="MFS_1"/>
    <property type="match status" value="1"/>
</dbReference>
<feature type="transmembrane region" description="Helical" evidence="6">
    <location>
        <begin position="269"/>
        <end position="288"/>
    </location>
</feature>
<sequence length="578" mass="63103">MATQQVQEKDVAIDSNAAATAPDVSDSESQKEKDLESHKQHGVANVEAMTRVWTKKALWVVIVLLYGVFFAIAFMRNVAFPLEPYVTSAFRKHGLLAIVSIVSTLAGGVSQLAIAKLFDIWGRPQGFAVAVFLVLMGLILKAVCQNVQTYAAGNVFWWVGATGLSYAVDVFVSDVTSLRNRGLVFGVNSTPGLAAIFAGPAIAQELLQHSSFRWGYGLFCIVIPAITIPVIFAFAHYERKAKKLGVAHEAGAGRTAFESIKHYVIEFDVMGMLLTIAGFSLILLPFSLASGASHKWANPSIIAMIVVGVLCLVSFVIWEKWFAPVQYLPFRYLKDRTILGVCICRFALYITIRTWDIYMSSYLQVVQQVNVRNAGYIMDTYSLTAFVVMPITGLALRYMKQPKYLGIAAIPLIALGTGLLVKFRVPGQSSGLIAMCQVFNGAAGGILDILNPIMVMASVSHQEVAVVLALTSMFTSIGSSVGSAISGALWTNLLPKKLEFYLPDEFKNETMTIYGDLKVQLSYPYGSPVREAIVHAYGDVMRLMVIAGAAFVPLVAASIFVWKNLHVKDMKQTKGTVF</sequence>
<evidence type="ECO:0000313" key="8">
    <source>
        <dbReference type="Proteomes" id="UP000799778"/>
    </source>
</evidence>
<evidence type="ECO:0000313" key="7">
    <source>
        <dbReference type="EMBL" id="KAF2010125.1"/>
    </source>
</evidence>
<feature type="transmembrane region" description="Helical" evidence="6">
    <location>
        <begin position="540"/>
        <end position="562"/>
    </location>
</feature>
<dbReference type="EMBL" id="ML978077">
    <property type="protein sequence ID" value="KAF2010125.1"/>
    <property type="molecule type" value="Genomic_DNA"/>
</dbReference>
<feature type="transmembrane region" description="Helical" evidence="6">
    <location>
        <begin position="184"/>
        <end position="202"/>
    </location>
</feature>
<dbReference type="PANTHER" id="PTHR23501">
    <property type="entry name" value="MAJOR FACILITATOR SUPERFAMILY"/>
    <property type="match status" value="1"/>
</dbReference>
<dbReference type="RefSeq" id="XP_033378464.1">
    <property type="nucleotide sequence ID" value="XM_033525472.1"/>
</dbReference>
<name>A0A6A5XAN1_9PLEO</name>
<evidence type="ECO:0000256" key="4">
    <source>
        <dbReference type="ARBA" id="ARBA00023136"/>
    </source>
</evidence>
<keyword evidence="4 6" id="KW-0472">Membrane</keyword>
<dbReference type="OrthoDB" id="4078873at2759"/>
<evidence type="ECO:0000256" key="3">
    <source>
        <dbReference type="ARBA" id="ARBA00022989"/>
    </source>
</evidence>
<evidence type="ECO:0000256" key="2">
    <source>
        <dbReference type="ARBA" id="ARBA00022692"/>
    </source>
</evidence>
<accession>A0A6A5XAN1</accession>
<reference evidence="7" key="1">
    <citation type="journal article" date="2020" name="Stud. Mycol.">
        <title>101 Dothideomycetes genomes: a test case for predicting lifestyles and emergence of pathogens.</title>
        <authorList>
            <person name="Haridas S."/>
            <person name="Albert R."/>
            <person name="Binder M."/>
            <person name="Bloem J."/>
            <person name="Labutti K."/>
            <person name="Salamov A."/>
            <person name="Andreopoulos B."/>
            <person name="Baker S."/>
            <person name="Barry K."/>
            <person name="Bills G."/>
            <person name="Bluhm B."/>
            <person name="Cannon C."/>
            <person name="Castanera R."/>
            <person name="Culley D."/>
            <person name="Daum C."/>
            <person name="Ezra D."/>
            <person name="Gonzalez J."/>
            <person name="Henrissat B."/>
            <person name="Kuo A."/>
            <person name="Liang C."/>
            <person name="Lipzen A."/>
            <person name="Lutzoni F."/>
            <person name="Magnuson J."/>
            <person name="Mondo S."/>
            <person name="Nolan M."/>
            <person name="Ohm R."/>
            <person name="Pangilinan J."/>
            <person name="Park H.-J."/>
            <person name="Ramirez L."/>
            <person name="Alfaro M."/>
            <person name="Sun H."/>
            <person name="Tritt A."/>
            <person name="Yoshinaga Y."/>
            <person name="Zwiers L.-H."/>
            <person name="Turgeon B."/>
            <person name="Goodwin S."/>
            <person name="Spatafora J."/>
            <person name="Crous P."/>
            <person name="Grigoriev I."/>
        </authorList>
    </citation>
    <scope>NUCLEOTIDE SEQUENCE</scope>
    <source>
        <strain evidence="7">CBS 175.79</strain>
    </source>
</reference>
<feature type="transmembrane region" description="Helical" evidence="6">
    <location>
        <begin position="431"/>
        <end position="453"/>
    </location>
</feature>
<dbReference type="GO" id="GO:0022857">
    <property type="term" value="F:transmembrane transporter activity"/>
    <property type="evidence" value="ECO:0007669"/>
    <property type="project" value="InterPro"/>
</dbReference>
<evidence type="ECO:0000256" key="5">
    <source>
        <dbReference type="SAM" id="MobiDB-lite"/>
    </source>
</evidence>